<name>A0A5C3MV94_9AGAM</name>
<dbReference type="AlphaFoldDB" id="A0A5C3MV94"/>
<reference evidence="2 3" key="1">
    <citation type="journal article" date="2019" name="Nat. Ecol. Evol.">
        <title>Megaphylogeny resolves global patterns of mushroom evolution.</title>
        <authorList>
            <person name="Varga T."/>
            <person name="Krizsan K."/>
            <person name="Foldi C."/>
            <person name="Dima B."/>
            <person name="Sanchez-Garcia M."/>
            <person name="Sanchez-Ramirez S."/>
            <person name="Szollosi G.J."/>
            <person name="Szarkandi J.G."/>
            <person name="Papp V."/>
            <person name="Albert L."/>
            <person name="Andreopoulos W."/>
            <person name="Angelini C."/>
            <person name="Antonin V."/>
            <person name="Barry K.W."/>
            <person name="Bougher N.L."/>
            <person name="Buchanan P."/>
            <person name="Buyck B."/>
            <person name="Bense V."/>
            <person name="Catcheside P."/>
            <person name="Chovatia M."/>
            <person name="Cooper J."/>
            <person name="Damon W."/>
            <person name="Desjardin D."/>
            <person name="Finy P."/>
            <person name="Geml J."/>
            <person name="Haridas S."/>
            <person name="Hughes K."/>
            <person name="Justo A."/>
            <person name="Karasinski D."/>
            <person name="Kautmanova I."/>
            <person name="Kiss B."/>
            <person name="Kocsube S."/>
            <person name="Kotiranta H."/>
            <person name="LaButti K.M."/>
            <person name="Lechner B.E."/>
            <person name="Liimatainen K."/>
            <person name="Lipzen A."/>
            <person name="Lukacs Z."/>
            <person name="Mihaltcheva S."/>
            <person name="Morgado L.N."/>
            <person name="Niskanen T."/>
            <person name="Noordeloos M.E."/>
            <person name="Ohm R.A."/>
            <person name="Ortiz-Santana B."/>
            <person name="Ovrebo C."/>
            <person name="Racz N."/>
            <person name="Riley R."/>
            <person name="Savchenko A."/>
            <person name="Shiryaev A."/>
            <person name="Soop K."/>
            <person name="Spirin V."/>
            <person name="Szebenyi C."/>
            <person name="Tomsovsky M."/>
            <person name="Tulloss R.E."/>
            <person name="Uehling J."/>
            <person name="Grigoriev I.V."/>
            <person name="Vagvolgyi C."/>
            <person name="Papp T."/>
            <person name="Martin F.M."/>
            <person name="Miettinen O."/>
            <person name="Hibbett D.S."/>
            <person name="Nagy L.G."/>
        </authorList>
    </citation>
    <scope>NUCLEOTIDE SEQUENCE [LARGE SCALE GENOMIC DNA]</scope>
    <source>
        <strain evidence="2 3">OMC1185</strain>
    </source>
</reference>
<gene>
    <name evidence="2" type="ORF">OE88DRAFT_1737169</name>
</gene>
<evidence type="ECO:0000313" key="3">
    <source>
        <dbReference type="Proteomes" id="UP000305948"/>
    </source>
</evidence>
<proteinExistence type="predicted"/>
<dbReference type="Pfam" id="PF20236">
    <property type="entry name" value="DUF6593"/>
    <property type="match status" value="1"/>
</dbReference>
<accession>A0A5C3MV94</accession>
<evidence type="ECO:0000313" key="2">
    <source>
        <dbReference type="EMBL" id="TFK48947.1"/>
    </source>
</evidence>
<keyword evidence="3" id="KW-1185">Reference proteome</keyword>
<protein>
    <recommendedName>
        <fullName evidence="1">DUF6593 domain-containing protein</fullName>
    </recommendedName>
</protein>
<evidence type="ECO:0000259" key="1">
    <source>
        <dbReference type="Pfam" id="PF20236"/>
    </source>
</evidence>
<dbReference type="EMBL" id="ML213517">
    <property type="protein sequence ID" value="TFK48947.1"/>
    <property type="molecule type" value="Genomic_DNA"/>
</dbReference>
<dbReference type="OrthoDB" id="3021178at2759"/>
<feature type="domain" description="DUF6593" evidence="1">
    <location>
        <begin position="27"/>
        <end position="158"/>
    </location>
</feature>
<dbReference type="InterPro" id="IPR046528">
    <property type="entry name" value="DUF6593"/>
</dbReference>
<organism evidence="2 3">
    <name type="scientific">Heliocybe sulcata</name>
    <dbReference type="NCBI Taxonomy" id="5364"/>
    <lineage>
        <taxon>Eukaryota</taxon>
        <taxon>Fungi</taxon>
        <taxon>Dikarya</taxon>
        <taxon>Basidiomycota</taxon>
        <taxon>Agaricomycotina</taxon>
        <taxon>Agaricomycetes</taxon>
        <taxon>Gloeophyllales</taxon>
        <taxon>Gloeophyllaceae</taxon>
        <taxon>Heliocybe</taxon>
    </lineage>
</organism>
<dbReference type="Proteomes" id="UP000305948">
    <property type="component" value="Unassembled WGS sequence"/>
</dbReference>
<sequence>MTHYTFKTIGRKSGHTEILPDHGHGDQTTYSVEGRTGWFSDKSPFRISKRLNGHTYQVGEVNIKSDCVTCNRRTIPLHSSRFSSSRKFIALNGEKYVWKMDGVAGAHLLTDDNSKRTVASYTAAHGFFKKKPAELSVYGEGETMIDEVVATVVYMGRKVDRRKKRDEVVSVM</sequence>